<evidence type="ECO:0000313" key="1">
    <source>
        <dbReference type="EMBL" id="GAI21340.1"/>
    </source>
</evidence>
<comment type="caution">
    <text evidence="1">The sequence shown here is derived from an EMBL/GenBank/DDBJ whole genome shotgun (WGS) entry which is preliminary data.</text>
</comment>
<name>X1N391_9ZZZZ</name>
<organism evidence="1">
    <name type="scientific">marine sediment metagenome</name>
    <dbReference type="NCBI Taxonomy" id="412755"/>
    <lineage>
        <taxon>unclassified sequences</taxon>
        <taxon>metagenomes</taxon>
        <taxon>ecological metagenomes</taxon>
    </lineage>
</organism>
<feature type="non-terminal residue" evidence="1">
    <location>
        <position position="1"/>
    </location>
</feature>
<sequence>IMTWFNQVVKLWLDVEVKAKTPCIYTDGDITDKDVSAIDAFIKLNEETGSILAAGRFHFGTSKTNLIHSEVAAITGGDKAVLVDADLSAFLTAGKKYYWQFRPTAADGCAGADSGIYYFVAE</sequence>
<proteinExistence type="predicted"/>
<dbReference type="EMBL" id="BARV01013319">
    <property type="protein sequence ID" value="GAI21340.1"/>
    <property type="molecule type" value="Genomic_DNA"/>
</dbReference>
<protein>
    <submittedName>
        <fullName evidence="1">Uncharacterized protein</fullName>
    </submittedName>
</protein>
<gene>
    <name evidence="1" type="ORF">S06H3_24130</name>
</gene>
<accession>X1N391</accession>
<reference evidence="1" key="1">
    <citation type="journal article" date="2014" name="Front. Microbiol.">
        <title>High frequency of phylogenetically diverse reductive dehalogenase-homologous genes in deep subseafloor sedimentary metagenomes.</title>
        <authorList>
            <person name="Kawai M."/>
            <person name="Futagami T."/>
            <person name="Toyoda A."/>
            <person name="Takaki Y."/>
            <person name="Nishi S."/>
            <person name="Hori S."/>
            <person name="Arai W."/>
            <person name="Tsubouchi T."/>
            <person name="Morono Y."/>
            <person name="Uchiyama I."/>
            <person name="Ito T."/>
            <person name="Fujiyama A."/>
            <person name="Inagaki F."/>
            <person name="Takami H."/>
        </authorList>
    </citation>
    <scope>NUCLEOTIDE SEQUENCE</scope>
    <source>
        <strain evidence="1">Expedition CK06-06</strain>
    </source>
</reference>
<dbReference type="AlphaFoldDB" id="X1N391"/>